<sequence length="115" mass="12820">MVPASPQKKMKIIQSAEYVTCAKKDINRARRSPPVSRQRPAKRLSRPKVQAGPATVRTEHKADEAPEGINIVHFADHVPSPHPETAVVEFRQRPSSRSSFDRISIGDLNGEQSEK</sequence>
<accession>A0ACC5SSR0</accession>
<keyword evidence="2" id="KW-1185">Reference proteome</keyword>
<comment type="caution">
    <text evidence="1">The sequence shown here is derived from an EMBL/GenBank/DDBJ whole genome shotgun (WGS) entry which is preliminary data.</text>
</comment>
<dbReference type="Proteomes" id="UP000823773">
    <property type="component" value="Unassembled WGS sequence"/>
</dbReference>
<dbReference type="EMBL" id="JAGGJR010000002">
    <property type="protein sequence ID" value="MBP1871833.1"/>
    <property type="molecule type" value="Genomic_DNA"/>
</dbReference>
<proteinExistence type="predicted"/>
<organism evidence="1 2">
    <name type="scientific">Ensifer adhaerens</name>
    <name type="common">Sinorhizobium morelense</name>
    <dbReference type="NCBI Taxonomy" id="106592"/>
    <lineage>
        <taxon>Bacteria</taxon>
        <taxon>Pseudomonadati</taxon>
        <taxon>Pseudomonadota</taxon>
        <taxon>Alphaproteobacteria</taxon>
        <taxon>Hyphomicrobiales</taxon>
        <taxon>Rhizobiaceae</taxon>
        <taxon>Sinorhizobium/Ensifer group</taxon>
        <taxon>Ensifer</taxon>
    </lineage>
</organism>
<evidence type="ECO:0000313" key="2">
    <source>
        <dbReference type="Proteomes" id="UP000823773"/>
    </source>
</evidence>
<protein>
    <submittedName>
        <fullName evidence="1">Uncharacterized protein</fullName>
    </submittedName>
</protein>
<name>A0ACC5SSR0_ENSAD</name>
<gene>
    <name evidence="1" type="ORF">J2Z19_001545</name>
</gene>
<evidence type="ECO:0000313" key="1">
    <source>
        <dbReference type="EMBL" id="MBP1871833.1"/>
    </source>
</evidence>
<reference evidence="1" key="1">
    <citation type="submission" date="2021-03" db="EMBL/GenBank/DDBJ databases">
        <title>Genomic Encyclopedia of Type Strains, Phase IV (KMG-IV): sequencing the most valuable type-strain genomes for metagenomic binning, comparative biology and taxonomic classification.</title>
        <authorList>
            <person name="Goeker M."/>
        </authorList>
    </citation>
    <scope>NUCLEOTIDE SEQUENCE</scope>
    <source>
        <strain evidence="1">DSM 18131</strain>
    </source>
</reference>